<dbReference type="RefSeq" id="WP_090249043.1">
    <property type="nucleotide sequence ID" value="NZ_FPAS01000003.1"/>
</dbReference>
<feature type="domain" description="N-acetyltransferase" evidence="1">
    <location>
        <begin position="3"/>
        <end position="140"/>
    </location>
</feature>
<sequence length="140" mass="16178">MKLNYTQSKTEMMAAYNCLLHLYPSLTLEDYSQMLDNMLPNNYGQVLAYNTENEIIGVCGIWLGTKLWCGKYLELDNVVIAPEYRSSGLGKQITEFTEKIAREKECKIMVLDAYTSNFKAHKFYYNQGFGPKGFHFIKDL</sequence>
<gene>
    <name evidence="2" type="ORF">SAMN05216474_2025</name>
</gene>
<reference evidence="2 3" key="1">
    <citation type="submission" date="2016-10" db="EMBL/GenBank/DDBJ databases">
        <authorList>
            <person name="de Groot N.N."/>
        </authorList>
    </citation>
    <scope>NUCLEOTIDE SEQUENCE [LARGE SCALE GENOMIC DNA]</scope>
    <source>
        <strain evidence="2 3">CGMCC 1.7005</strain>
    </source>
</reference>
<dbReference type="InterPro" id="IPR016181">
    <property type="entry name" value="Acyl_CoA_acyltransferase"/>
</dbReference>
<dbReference type="CDD" id="cd04301">
    <property type="entry name" value="NAT_SF"/>
    <property type="match status" value="1"/>
</dbReference>
<dbReference type="STRING" id="477690.SAMN05216474_2025"/>
<dbReference type="Gene3D" id="3.40.630.30">
    <property type="match status" value="1"/>
</dbReference>
<organism evidence="2 3">
    <name type="scientific">Lishizhenia tianjinensis</name>
    <dbReference type="NCBI Taxonomy" id="477690"/>
    <lineage>
        <taxon>Bacteria</taxon>
        <taxon>Pseudomonadati</taxon>
        <taxon>Bacteroidota</taxon>
        <taxon>Flavobacteriia</taxon>
        <taxon>Flavobacteriales</taxon>
        <taxon>Crocinitomicaceae</taxon>
        <taxon>Lishizhenia</taxon>
    </lineage>
</organism>
<dbReference type="OrthoDB" id="9789603at2"/>
<accession>A0A1I7AF05</accession>
<dbReference type="AlphaFoldDB" id="A0A1I7AF05"/>
<evidence type="ECO:0000313" key="3">
    <source>
        <dbReference type="Proteomes" id="UP000236454"/>
    </source>
</evidence>
<dbReference type="Pfam" id="PF00583">
    <property type="entry name" value="Acetyltransf_1"/>
    <property type="match status" value="1"/>
</dbReference>
<evidence type="ECO:0000313" key="2">
    <source>
        <dbReference type="EMBL" id="SFT73532.1"/>
    </source>
</evidence>
<proteinExistence type="predicted"/>
<evidence type="ECO:0000259" key="1">
    <source>
        <dbReference type="PROSITE" id="PS51186"/>
    </source>
</evidence>
<dbReference type="InterPro" id="IPR000182">
    <property type="entry name" value="GNAT_dom"/>
</dbReference>
<dbReference type="Proteomes" id="UP000236454">
    <property type="component" value="Unassembled WGS sequence"/>
</dbReference>
<dbReference type="PROSITE" id="PS51186">
    <property type="entry name" value="GNAT"/>
    <property type="match status" value="1"/>
</dbReference>
<keyword evidence="3" id="KW-1185">Reference proteome</keyword>
<protein>
    <submittedName>
        <fullName evidence="2">Acetyltransferase (GNAT) family protein</fullName>
    </submittedName>
</protein>
<dbReference type="SUPFAM" id="SSF55729">
    <property type="entry name" value="Acyl-CoA N-acyltransferases (Nat)"/>
    <property type="match status" value="1"/>
</dbReference>
<keyword evidence="2" id="KW-0808">Transferase</keyword>
<dbReference type="GO" id="GO:0016747">
    <property type="term" value="F:acyltransferase activity, transferring groups other than amino-acyl groups"/>
    <property type="evidence" value="ECO:0007669"/>
    <property type="project" value="InterPro"/>
</dbReference>
<name>A0A1I7AF05_9FLAO</name>
<dbReference type="EMBL" id="FPAS01000003">
    <property type="protein sequence ID" value="SFT73532.1"/>
    <property type="molecule type" value="Genomic_DNA"/>
</dbReference>